<organism evidence="2 3">
    <name type="scientific">Trifolium pratense</name>
    <name type="common">Red clover</name>
    <dbReference type="NCBI Taxonomy" id="57577"/>
    <lineage>
        <taxon>Eukaryota</taxon>
        <taxon>Viridiplantae</taxon>
        <taxon>Streptophyta</taxon>
        <taxon>Embryophyta</taxon>
        <taxon>Tracheophyta</taxon>
        <taxon>Spermatophyta</taxon>
        <taxon>Magnoliopsida</taxon>
        <taxon>eudicotyledons</taxon>
        <taxon>Gunneridae</taxon>
        <taxon>Pentapetalae</taxon>
        <taxon>rosids</taxon>
        <taxon>fabids</taxon>
        <taxon>Fabales</taxon>
        <taxon>Fabaceae</taxon>
        <taxon>Papilionoideae</taxon>
        <taxon>50 kb inversion clade</taxon>
        <taxon>NPAAA clade</taxon>
        <taxon>Hologalegina</taxon>
        <taxon>IRL clade</taxon>
        <taxon>Trifolieae</taxon>
        <taxon>Trifolium</taxon>
    </lineage>
</organism>
<gene>
    <name evidence="2" type="ORF">L195_g061833</name>
</gene>
<evidence type="ECO:0000313" key="2">
    <source>
        <dbReference type="EMBL" id="PNX63864.1"/>
    </source>
</evidence>
<evidence type="ECO:0000313" key="3">
    <source>
        <dbReference type="Proteomes" id="UP000236291"/>
    </source>
</evidence>
<feature type="compositionally biased region" description="Basic and acidic residues" evidence="1">
    <location>
        <begin position="9"/>
        <end position="18"/>
    </location>
</feature>
<comment type="caution">
    <text evidence="2">The sequence shown here is derived from an EMBL/GenBank/DDBJ whole genome shotgun (WGS) entry which is preliminary data.</text>
</comment>
<sequence>MRGTVVVPRGERARRGRGDGACNDGALPQLLLQRKKRKNGRDGRDGGGTTRGADENGESDMLNG</sequence>
<feature type="region of interest" description="Disordered" evidence="1">
    <location>
        <begin position="1"/>
        <end position="64"/>
    </location>
</feature>
<dbReference type="EMBL" id="ASHM01159385">
    <property type="protein sequence ID" value="PNX63864.1"/>
    <property type="molecule type" value="Genomic_DNA"/>
</dbReference>
<reference evidence="2 3" key="1">
    <citation type="journal article" date="2014" name="Am. J. Bot.">
        <title>Genome assembly and annotation for red clover (Trifolium pratense; Fabaceae).</title>
        <authorList>
            <person name="Istvanek J."/>
            <person name="Jaros M."/>
            <person name="Krenek A."/>
            <person name="Repkova J."/>
        </authorList>
    </citation>
    <scope>NUCLEOTIDE SEQUENCE [LARGE SCALE GENOMIC DNA]</scope>
    <source>
        <strain evidence="3">cv. Tatra</strain>
        <tissue evidence="2">Young leaves</tissue>
    </source>
</reference>
<feature type="compositionally biased region" description="Low complexity" evidence="1">
    <location>
        <begin position="20"/>
        <end position="32"/>
    </location>
</feature>
<protein>
    <submittedName>
        <fullName evidence="2">Uncharacterized protein</fullName>
    </submittedName>
</protein>
<dbReference type="AlphaFoldDB" id="A0A2K3KC57"/>
<evidence type="ECO:0000256" key="1">
    <source>
        <dbReference type="SAM" id="MobiDB-lite"/>
    </source>
</evidence>
<accession>A0A2K3KC57</accession>
<reference evidence="2 3" key="2">
    <citation type="journal article" date="2017" name="Front. Plant Sci.">
        <title>Gene Classification and Mining of Molecular Markers Useful in Red Clover (Trifolium pratense) Breeding.</title>
        <authorList>
            <person name="Istvanek J."/>
            <person name="Dluhosova J."/>
            <person name="Dluhos P."/>
            <person name="Patkova L."/>
            <person name="Nedelnik J."/>
            <person name="Repkova J."/>
        </authorList>
    </citation>
    <scope>NUCLEOTIDE SEQUENCE [LARGE SCALE GENOMIC DNA]</scope>
    <source>
        <strain evidence="3">cv. Tatra</strain>
        <tissue evidence="2">Young leaves</tissue>
    </source>
</reference>
<name>A0A2K3KC57_TRIPR</name>
<dbReference type="Proteomes" id="UP000236291">
    <property type="component" value="Unassembled WGS sequence"/>
</dbReference>
<proteinExistence type="predicted"/>